<organism evidence="1">
    <name type="scientific">marine sediment metagenome</name>
    <dbReference type="NCBI Taxonomy" id="412755"/>
    <lineage>
        <taxon>unclassified sequences</taxon>
        <taxon>metagenomes</taxon>
        <taxon>ecological metagenomes</taxon>
    </lineage>
</organism>
<proteinExistence type="predicted"/>
<evidence type="ECO:0000313" key="1">
    <source>
        <dbReference type="EMBL" id="KKM01693.1"/>
    </source>
</evidence>
<dbReference type="AlphaFoldDB" id="A0A0F9JRT0"/>
<feature type="non-terminal residue" evidence="1">
    <location>
        <position position="89"/>
    </location>
</feature>
<accession>A0A0F9JRT0</accession>
<dbReference type="EMBL" id="LAZR01017126">
    <property type="protein sequence ID" value="KKM01693.1"/>
    <property type="molecule type" value="Genomic_DNA"/>
</dbReference>
<reference evidence="1" key="1">
    <citation type="journal article" date="2015" name="Nature">
        <title>Complex archaea that bridge the gap between prokaryotes and eukaryotes.</title>
        <authorList>
            <person name="Spang A."/>
            <person name="Saw J.H."/>
            <person name="Jorgensen S.L."/>
            <person name="Zaremba-Niedzwiedzka K."/>
            <person name="Martijn J."/>
            <person name="Lind A.E."/>
            <person name="van Eijk R."/>
            <person name="Schleper C."/>
            <person name="Guy L."/>
            <person name="Ettema T.J."/>
        </authorList>
    </citation>
    <scope>NUCLEOTIDE SEQUENCE</scope>
</reference>
<name>A0A0F9JRT0_9ZZZZ</name>
<comment type="caution">
    <text evidence="1">The sequence shown here is derived from an EMBL/GenBank/DDBJ whole genome shotgun (WGS) entry which is preliminary data.</text>
</comment>
<protein>
    <submittedName>
        <fullName evidence="1">Uncharacterized protein</fullName>
    </submittedName>
</protein>
<gene>
    <name evidence="1" type="ORF">LCGC14_1791840</name>
</gene>
<sequence>MTTFEPESTAERAHRLGYKSLRLDQAYLEDGLSGYTTGRSIKTLEREIYDLLNAAGAEQVGMVYGMAEKRKAIRLRFIWENVPAEILQV</sequence>